<comment type="similarity">
    <text evidence="1 3">Belongs to the type-B carboxylesterase/lipase family.</text>
</comment>
<dbReference type="InterPro" id="IPR019826">
    <property type="entry name" value="Carboxylesterase_B_AS"/>
</dbReference>
<evidence type="ECO:0000256" key="1">
    <source>
        <dbReference type="ARBA" id="ARBA00005964"/>
    </source>
</evidence>
<name>A0ABP6RPT5_9PSEU</name>
<dbReference type="EMBL" id="BAAAYK010000038">
    <property type="protein sequence ID" value="GAA3358813.1"/>
    <property type="molecule type" value="Genomic_DNA"/>
</dbReference>
<dbReference type="RefSeq" id="WP_344927503.1">
    <property type="nucleotide sequence ID" value="NZ_BAAAYK010000038.1"/>
</dbReference>
<dbReference type="Pfam" id="PF00135">
    <property type="entry name" value="COesterase"/>
    <property type="match status" value="1"/>
</dbReference>
<keyword evidence="2 3" id="KW-0378">Hydrolase</keyword>
<accession>A0ABP6RPT5</accession>
<reference evidence="6" key="1">
    <citation type="journal article" date="2019" name="Int. J. Syst. Evol. Microbiol.">
        <title>The Global Catalogue of Microorganisms (GCM) 10K type strain sequencing project: providing services to taxonomists for standard genome sequencing and annotation.</title>
        <authorList>
            <consortium name="The Broad Institute Genomics Platform"/>
            <consortium name="The Broad Institute Genome Sequencing Center for Infectious Disease"/>
            <person name="Wu L."/>
            <person name="Ma J."/>
        </authorList>
    </citation>
    <scope>NUCLEOTIDE SEQUENCE [LARGE SCALE GENOMIC DNA]</scope>
    <source>
        <strain evidence="6">JCM 9687</strain>
    </source>
</reference>
<evidence type="ECO:0000259" key="4">
    <source>
        <dbReference type="Pfam" id="PF00135"/>
    </source>
</evidence>
<dbReference type="EC" id="3.1.1.-" evidence="3"/>
<dbReference type="InterPro" id="IPR050654">
    <property type="entry name" value="AChE-related_enzymes"/>
</dbReference>
<gene>
    <name evidence="5" type="ORF">GCM10020366_32350</name>
</gene>
<proteinExistence type="inferred from homology"/>
<dbReference type="InterPro" id="IPR002018">
    <property type="entry name" value="CarbesteraseB"/>
</dbReference>
<dbReference type="Gene3D" id="3.40.50.1820">
    <property type="entry name" value="alpha/beta hydrolase"/>
    <property type="match status" value="1"/>
</dbReference>
<dbReference type="InterPro" id="IPR029058">
    <property type="entry name" value="AB_hydrolase_fold"/>
</dbReference>
<organism evidence="5 6">
    <name type="scientific">Saccharopolyspora gregorii</name>
    <dbReference type="NCBI Taxonomy" id="33914"/>
    <lineage>
        <taxon>Bacteria</taxon>
        <taxon>Bacillati</taxon>
        <taxon>Actinomycetota</taxon>
        <taxon>Actinomycetes</taxon>
        <taxon>Pseudonocardiales</taxon>
        <taxon>Pseudonocardiaceae</taxon>
        <taxon>Saccharopolyspora</taxon>
    </lineage>
</organism>
<dbReference type="SUPFAM" id="SSF53474">
    <property type="entry name" value="alpha/beta-Hydrolases"/>
    <property type="match status" value="1"/>
</dbReference>
<evidence type="ECO:0000313" key="6">
    <source>
        <dbReference type="Proteomes" id="UP001500483"/>
    </source>
</evidence>
<dbReference type="Proteomes" id="UP001500483">
    <property type="component" value="Unassembled WGS sequence"/>
</dbReference>
<protein>
    <recommendedName>
        <fullName evidence="3">Carboxylic ester hydrolase</fullName>
        <ecNumber evidence="3">3.1.1.-</ecNumber>
    </recommendedName>
</protein>
<sequence>MAEPIATTTSGRVRGIRGGGVVRFRAVPYAAAPTGDLRFAAPRPAPRWDGVRAADRVGPVAPQQAAGELPGLDVSVLRGPEWSGGDDYLTAEITRPDQDGAGLPVLVFVHGGAFVSGGGAAPLYDGAAFARSGVVLVAINHRLGAEGFAPIGETNVGLRDQLAALRWVRENAAAFGGDPGNVTVCGQSSGAMSIADLLGSPLLDGLVDRAIVQSGHTGMTRSRDLGRALVESLARHLGVPATAEAFRQVGVRELLAAQAAVMAPGGAPDLRDEHGHDPSFGLSAFLPVHGDDVLPVPPGEAVAAGSAAGIDVLVSTCREEMALYLVASGVVDSTTDEQAVAALGASHPDASGVLAAYGLGRRPAGEALSAALTDLVFRLPAREFAARHRDSGGRTHVAEFTWRSPRFGGRLGACHGLELPFVFHNLAVATGPTGLLGEEPDRALADRLHGAWVSFAATGDPGWPEHRGGHVFTAGPEPGAAGPR</sequence>
<evidence type="ECO:0000256" key="3">
    <source>
        <dbReference type="RuleBase" id="RU361235"/>
    </source>
</evidence>
<dbReference type="PANTHER" id="PTHR43918:SF4">
    <property type="entry name" value="CARBOXYLIC ESTER HYDROLASE"/>
    <property type="match status" value="1"/>
</dbReference>
<feature type="domain" description="Carboxylesterase type B" evidence="4">
    <location>
        <begin position="3"/>
        <end position="461"/>
    </location>
</feature>
<dbReference type="PROSITE" id="PS00122">
    <property type="entry name" value="CARBOXYLESTERASE_B_1"/>
    <property type="match status" value="1"/>
</dbReference>
<evidence type="ECO:0000313" key="5">
    <source>
        <dbReference type="EMBL" id="GAA3358813.1"/>
    </source>
</evidence>
<keyword evidence="6" id="KW-1185">Reference proteome</keyword>
<comment type="caution">
    <text evidence="5">The sequence shown here is derived from an EMBL/GenBank/DDBJ whole genome shotgun (WGS) entry which is preliminary data.</text>
</comment>
<evidence type="ECO:0000256" key="2">
    <source>
        <dbReference type="ARBA" id="ARBA00022801"/>
    </source>
</evidence>
<dbReference type="PANTHER" id="PTHR43918">
    <property type="entry name" value="ACETYLCHOLINESTERASE"/>
    <property type="match status" value="1"/>
</dbReference>